<sequence>MDCMSSGGEEEDYYYYYSHRDSTIRLRTKNLILSARALHPRNNDAPSLKMRSSPVNDSKLAIFSPKKTKEIGNQRVGTIPVANRTNGPVNIPKFCDRFRIYCYRLG</sequence>
<comment type="caution">
    <text evidence="1">The sequence shown here is derived from an EMBL/GenBank/DDBJ whole genome shotgun (WGS) entry which is preliminary data.</text>
</comment>
<accession>A0A9K3JAG3</accession>
<organism evidence="1 2">
    <name type="scientific">Helianthus annuus</name>
    <name type="common">Common sunflower</name>
    <dbReference type="NCBI Taxonomy" id="4232"/>
    <lineage>
        <taxon>Eukaryota</taxon>
        <taxon>Viridiplantae</taxon>
        <taxon>Streptophyta</taxon>
        <taxon>Embryophyta</taxon>
        <taxon>Tracheophyta</taxon>
        <taxon>Spermatophyta</taxon>
        <taxon>Magnoliopsida</taxon>
        <taxon>eudicotyledons</taxon>
        <taxon>Gunneridae</taxon>
        <taxon>Pentapetalae</taxon>
        <taxon>asterids</taxon>
        <taxon>campanulids</taxon>
        <taxon>Asterales</taxon>
        <taxon>Asteraceae</taxon>
        <taxon>Asteroideae</taxon>
        <taxon>Heliantheae alliance</taxon>
        <taxon>Heliantheae</taxon>
        <taxon>Helianthus</taxon>
    </lineage>
</organism>
<dbReference type="EMBL" id="MNCJ02000319">
    <property type="protein sequence ID" value="KAF5811901.1"/>
    <property type="molecule type" value="Genomic_DNA"/>
</dbReference>
<evidence type="ECO:0000313" key="1">
    <source>
        <dbReference type="EMBL" id="KAF5811901.1"/>
    </source>
</evidence>
<protein>
    <submittedName>
        <fullName evidence="1">Uncharacterized protein</fullName>
    </submittedName>
</protein>
<gene>
    <name evidence="1" type="ORF">HanXRQr2_Chr04g0186691</name>
</gene>
<proteinExistence type="predicted"/>
<keyword evidence="2" id="KW-1185">Reference proteome</keyword>
<name>A0A9K3JAG3_HELAN</name>
<dbReference type="Gramene" id="mRNA:HanXRQr2_Chr04g0186691">
    <property type="protein sequence ID" value="mRNA:HanXRQr2_Chr04g0186691"/>
    <property type="gene ID" value="HanXRQr2_Chr04g0186691"/>
</dbReference>
<reference evidence="1" key="1">
    <citation type="journal article" date="2017" name="Nature">
        <title>The sunflower genome provides insights into oil metabolism, flowering and Asterid evolution.</title>
        <authorList>
            <person name="Badouin H."/>
            <person name="Gouzy J."/>
            <person name="Grassa C.J."/>
            <person name="Murat F."/>
            <person name="Staton S.E."/>
            <person name="Cottret L."/>
            <person name="Lelandais-Briere C."/>
            <person name="Owens G.L."/>
            <person name="Carrere S."/>
            <person name="Mayjonade B."/>
            <person name="Legrand L."/>
            <person name="Gill N."/>
            <person name="Kane N.C."/>
            <person name="Bowers J.E."/>
            <person name="Hubner S."/>
            <person name="Bellec A."/>
            <person name="Berard A."/>
            <person name="Berges H."/>
            <person name="Blanchet N."/>
            <person name="Boniface M.C."/>
            <person name="Brunel D."/>
            <person name="Catrice O."/>
            <person name="Chaidir N."/>
            <person name="Claudel C."/>
            <person name="Donnadieu C."/>
            <person name="Faraut T."/>
            <person name="Fievet G."/>
            <person name="Helmstetter N."/>
            <person name="King M."/>
            <person name="Knapp S.J."/>
            <person name="Lai Z."/>
            <person name="Le Paslier M.C."/>
            <person name="Lippi Y."/>
            <person name="Lorenzon L."/>
            <person name="Mandel J.R."/>
            <person name="Marage G."/>
            <person name="Marchand G."/>
            <person name="Marquand E."/>
            <person name="Bret-Mestries E."/>
            <person name="Morien E."/>
            <person name="Nambeesan S."/>
            <person name="Nguyen T."/>
            <person name="Pegot-Espagnet P."/>
            <person name="Pouilly N."/>
            <person name="Raftis F."/>
            <person name="Sallet E."/>
            <person name="Schiex T."/>
            <person name="Thomas J."/>
            <person name="Vandecasteele C."/>
            <person name="Vares D."/>
            <person name="Vear F."/>
            <person name="Vautrin S."/>
            <person name="Crespi M."/>
            <person name="Mangin B."/>
            <person name="Burke J.M."/>
            <person name="Salse J."/>
            <person name="Munos S."/>
            <person name="Vincourt P."/>
            <person name="Rieseberg L.H."/>
            <person name="Langlade N.B."/>
        </authorList>
    </citation>
    <scope>NUCLEOTIDE SEQUENCE</scope>
    <source>
        <tissue evidence="1">Leaves</tissue>
    </source>
</reference>
<dbReference type="AlphaFoldDB" id="A0A9K3JAG3"/>
<reference evidence="1" key="2">
    <citation type="submission" date="2020-06" db="EMBL/GenBank/DDBJ databases">
        <title>Helianthus annuus Genome sequencing and assembly Release 2.</title>
        <authorList>
            <person name="Gouzy J."/>
            <person name="Langlade N."/>
            <person name="Munos S."/>
        </authorList>
    </citation>
    <scope>NUCLEOTIDE SEQUENCE</scope>
    <source>
        <tissue evidence="1">Leaves</tissue>
    </source>
</reference>
<evidence type="ECO:0000313" key="2">
    <source>
        <dbReference type="Proteomes" id="UP000215914"/>
    </source>
</evidence>
<dbReference type="Proteomes" id="UP000215914">
    <property type="component" value="Unassembled WGS sequence"/>
</dbReference>